<protein>
    <submittedName>
        <fullName evidence="1">Uncharacterized protein</fullName>
    </submittedName>
</protein>
<evidence type="ECO:0000313" key="2">
    <source>
        <dbReference type="Proteomes" id="UP000199155"/>
    </source>
</evidence>
<dbReference type="Proteomes" id="UP000199155">
    <property type="component" value="Unassembled WGS sequence"/>
</dbReference>
<dbReference type="OrthoDB" id="3629987at2"/>
<accession>A0A1G9JNK7</accession>
<proteinExistence type="predicted"/>
<dbReference type="InterPro" id="IPR054284">
    <property type="entry name" value="DUF7019"/>
</dbReference>
<gene>
    <name evidence="1" type="ORF">SAMN05421806_13324</name>
</gene>
<organism evidence="1 2">
    <name type="scientific">Streptomyces indicus</name>
    <dbReference type="NCBI Taxonomy" id="417292"/>
    <lineage>
        <taxon>Bacteria</taxon>
        <taxon>Bacillati</taxon>
        <taxon>Actinomycetota</taxon>
        <taxon>Actinomycetes</taxon>
        <taxon>Kitasatosporales</taxon>
        <taxon>Streptomycetaceae</taxon>
        <taxon>Streptomyces</taxon>
    </lineage>
</organism>
<dbReference type="AlphaFoldDB" id="A0A1G9JNK7"/>
<sequence>MREFVYVSDGKLSQFVAEPRRFKRTSTVRLNTPVGGFDLEAPTGDTGRDRQRRFQQIDKHLDACAQWFADPEIQPGQWVVFEAPLHCVTLPGDFQHMVLFADPAPGQDPDYEQETGCRLLLHGSTRHLLGYSSATADGAELEGIQSIGASFGIKFLTSAGQAASALSTQHDPVADGAPTPPSQFTGSAVHDLMAVVDRTYGPMSATPWMYGYARVTVVLPATDTTARCVVASPLSVEYAHRQG</sequence>
<keyword evidence="2" id="KW-1185">Reference proteome</keyword>
<dbReference type="EMBL" id="FNFF01000033">
    <property type="protein sequence ID" value="SDL39089.1"/>
    <property type="molecule type" value="Genomic_DNA"/>
</dbReference>
<name>A0A1G9JNK7_9ACTN</name>
<dbReference type="RefSeq" id="WP_093618238.1">
    <property type="nucleotide sequence ID" value="NZ_FNFF01000033.1"/>
</dbReference>
<dbReference type="STRING" id="417292.SAMN05421806_13324"/>
<dbReference type="NCBIfam" id="NF040893">
    <property type="entry name" value="SAVMC3_10250"/>
    <property type="match status" value="1"/>
</dbReference>
<evidence type="ECO:0000313" key="1">
    <source>
        <dbReference type="EMBL" id="SDL39089.1"/>
    </source>
</evidence>
<dbReference type="Pfam" id="PF22880">
    <property type="entry name" value="DUF7019"/>
    <property type="match status" value="1"/>
</dbReference>
<reference evidence="1 2" key="1">
    <citation type="submission" date="2016-10" db="EMBL/GenBank/DDBJ databases">
        <authorList>
            <person name="de Groot N.N."/>
        </authorList>
    </citation>
    <scope>NUCLEOTIDE SEQUENCE [LARGE SCALE GENOMIC DNA]</scope>
    <source>
        <strain evidence="1 2">CGMCC 4.5727</strain>
    </source>
</reference>